<protein>
    <submittedName>
        <fullName evidence="6">AraC family transcriptional regulator</fullName>
    </submittedName>
</protein>
<dbReference type="PANTHER" id="PTHR43280:SF2">
    <property type="entry name" value="HTH-TYPE TRANSCRIPTIONAL REGULATOR EXSA"/>
    <property type="match status" value="1"/>
</dbReference>
<dbReference type="Proteomes" id="UP000315889">
    <property type="component" value="Unassembled WGS sequence"/>
</dbReference>
<dbReference type="GO" id="GO:0043565">
    <property type="term" value="F:sequence-specific DNA binding"/>
    <property type="evidence" value="ECO:0007669"/>
    <property type="project" value="InterPro"/>
</dbReference>
<keyword evidence="3" id="KW-0804">Transcription</keyword>
<organism evidence="6 7">
    <name type="scientific">SAR92 clade bacterium</name>
    <dbReference type="NCBI Taxonomy" id="2315479"/>
    <lineage>
        <taxon>Bacteria</taxon>
        <taxon>Pseudomonadati</taxon>
        <taxon>Pseudomonadota</taxon>
        <taxon>Gammaproteobacteria</taxon>
        <taxon>Cellvibrionales</taxon>
        <taxon>Porticoccaceae</taxon>
        <taxon>SAR92 clade</taxon>
    </lineage>
</organism>
<evidence type="ECO:0000313" key="7">
    <source>
        <dbReference type="Proteomes" id="UP000315889"/>
    </source>
</evidence>
<evidence type="ECO:0000256" key="1">
    <source>
        <dbReference type="ARBA" id="ARBA00023015"/>
    </source>
</evidence>
<feature type="transmembrane region" description="Helical" evidence="4">
    <location>
        <begin position="17"/>
        <end position="39"/>
    </location>
</feature>
<dbReference type="Gene3D" id="1.10.10.60">
    <property type="entry name" value="Homeodomain-like"/>
    <property type="match status" value="2"/>
</dbReference>
<evidence type="ECO:0000313" key="6">
    <source>
        <dbReference type="EMBL" id="RZO19578.1"/>
    </source>
</evidence>
<keyword evidence="4" id="KW-0472">Membrane</keyword>
<dbReference type="InterPro" id="IPR009057">
    <property type="entry name" value="Homeodomain-like_sf"/>
</dbReference>
<dbReference type="AlphaFoldDB" id="A0A520MED1"/>
<proteinExistence type="predicted"/>
<keyword evidence="4" id="KW-1133">Transmembrane helix</keyword>
<evidence type="ECO:0000256" key="4">
    <source>
        <dbReference type="SAM" id="Phobius"/>
    </source>
</evidence>
<comment type="caution">
    <text evidence="6">The sequence shown here is derived from an EMBL/GenBank/DDBJ whole genome shotgun (WGS) entry which is preliminary data.</text>
</comment>
<feature type="transmembrane region" description="Helical" evidence="4">
    <location>
        <begin position="175"/>
        <end position="195"/>
    </location>
</feature>
<feature type="transmembrane region" description="Helical" evidence="4">
    <location>
        <begin position="134"/>
        <end position="155"/>
    </location>
</feature>
<dbReference type="SUPFAM" id="SSF46689">
    <property type="entry name" value="Homeodomain-like"/>
    <property type="match status" value="1"/>
</dbReference>
<feature type="transmembrane region" description="Helical" evidence="4">
    <location>
        <begin position="51"/>
        <end position="71"/>
    </location>
</feature>
<name>A0A520MED1_9GAMM</name>
<feature type="domain" description="HTH araC/xylS-type" evidence="5">
    <location>
        <begin position="223"/>
        <end position="326"/>
    </location>
</feature>
<keyword evidence="2" id="KW-0238">DNA-binding</keyword>
<gene>
    <name evidence="6" type="ORF">EVB03_07335</name>
</gene>
<dbReference type="Pfam" id="PF12833">
    <property type="entry name" value="HTH_18"/>
    <property type="match status" value="1"/>
</dbReference>
<accession>A0A520MED1</accession>
<feature type="transmembrane region" description="Helical" evidence="4">
    <location>
        <begin position="91"/>
        <end position="113"/>
    </location>
</feature>
<evidence type="ECO:0000259" key="5">
    <source>
        <dbReference type="PROSITE" id="PS01124"/>
    </source>
</evidence>
<dbReference type="PANTHER" id="PTHR43280">
    <property type="entry name" value="ARAC-FAMILY TRANSCRIPTIONAL REGULATOR"/>
    <property type="match status" value="1"/>
</dbReference>
<dbReference type="GO" id="GO:0003700">
    <property type="term" value="F:DNA-binding transcription factor activity"/>
    <property type="evidence" value="ECO:0007669"/>
    <property type="project" value="InterPro"/>
</dbReference>
<keyword evidence="4" id="KW-0812">Transmembrane</keyword>
<evidence type="ECO:0000256" key="2">
    <source>
        <dbReference type="ARBA" id="ARBA00023125"/>
    </source>
</evidence>
<keyword evidence="1" id="KW-0805">Transcription regulation</keyword>
<dbReference type="SMART" id="SM00342">
    <property type="entry name" value="HTH_ARAC"/>
    <property type="match status" value="1"/>
</dbReference>
<sequence length="332" mass="38177">MWGAEFKMTARDLFPSLYFIPAIAYYMDGALLFLCFKSLVFRDFSLTKNDLLHLAPLVTYGIFIWTAFYSQSETHRLEMINSESFVYSANYVYMEFFSKGVRAIYAIACVVLISRYSYRLQDTNSNMEKIHISWLRALAIGFLVVMVSETILAGAKIINVFSELSLHQFSNIGLTGYYITFALVNLLVFTAVRYFGAFEQVSGISAVSKPNNEKYLQPELAAEVDLAIREEKIYMDPDITLDTLADALSMMPRDLSTLINRHFGINYYEFINRYRIEEAKRMLESSDYVSTTITDIYLQVGFNSKSVFYTFFKKLEGMTPTQCRQNLTPKSS</sequence>
<dbReference type="PROSITE" id="PS01124">
    <property type="entry name" value="HTH_ARAC_FAMILY_2"/>
    <property type="match status" value="1"/>
</dbReference>
<dbReference type="EMBL" id="SHBP01000010">
    <property type="protein sequence ID" value="RZO19578.1"/>
    <property type="molecule type" value="Genomic_DNA"/>
</dbReference>
<reference evidence="6 7" key="1">
    <citation type="submission" date="2019-02" db="EMBL/GenBank/DDBJ databases">
        <title>Prokaryotic population dynamics and viral predation in marine succession experiment using metagenomics: the confinement effect.</title>
        <authorList>
            <person name="Haro-Moreno J.M."/>
            <person name="Rodriguez-Valera F."/>
            <person name="Lopez-Perez M."/>
        </authorList>
    </citation>
    <scope>NUCLEOTIDE SEQUENCE [LARGE SCALE GENOMIC DNA]</scope>
    <source>
        <strain evidence="6">MED-G170</strain>
    </source>
</reference>
<dbReference type="InterPro" id="IPR018060">
    <property type="entry name" value="HTH_AraC"/>
</dbReference>
<evidence type="ECO:0000256" key="3">
    <source>
        <dbReference type="ARBA" id="ARBA00023163"/>
    </source>
</evidence>